<dbReference type="InterPro" id="IPR020843">
    <property type="entry name" value="ER"/>
</dbReference>
<evidence type="ECO:0000313" key="3">
    <source>
        <dbReference type="Proteomes" id="UP000293360"/>
    </source>
</evidence>
<dbReference type="Gene3D" id="3.40.50.720">
    <property type="entry name" value="NAD(P)-binding Rossmann-like Domain"/>
    <property type="match status" value="1"/>
</dbReference>
<comment type="caution">
    <text evidence="2">The sequence shown here is derived from an EMBL/GenBank/DDBJ whole genome shotgun (WGS) entry which is preliminary data.</text>
</comment>
<keyword evidence="3" id="KW-1185">Reference proteome</keyword>
<organism evidence="2 3">
    <name type="scientific">Monosporascus ibericus</name>
    <dbReference type="NCBI Taxonomy" id="155417"/>
    <lineage>
        <taxon>Eukaryota</taxon>
        <taxon>Fungi</taxon>
        <taxon>Dikarya</taxon>
        <taxon>Ascomycota</taxon>
        <taxon>Pezizomycotina</taxon>
        <taxon>Sordariomycetes</taxon>
        <taxon>Xylariomycetidae</taxon>
        <taxon>Xylariales</taxon>
        <taxon>Xylariales incertae sedis</taxon>
        <taxon>Monosporascus</taxon>
    </lineage>
</organism>
<dbReference type="SUPFAM" id="SSF50129">
    <property type="entry name" value="GroES-like"/>
    <property type="match status" value="1"/>
</dbReference>
<dbReference type="GO" id="GO:0016491">
    <property type="term" value="F:oxidoreductase activity"/>
    <property type="evidence" value="ECO:0007669"/>
    <property type="project" value="InterPro"/>
</dbReference>
<gene>
    <name evidence="2" type="ORF">DL764_006401</name>
</gene>
<dbReference type="AlphaFoldDB" id="A0A4Q4T4W2"/>
<evidence type="ECO:0000313" key="2">
    <source>
        <dbReference type="EMBL" id="RYP00797.1"/>
    </source>
</evidence>
<dbReference type="Proteomes" id="UP000293360">
    <property type="component" value="Unassembled WGS sequence"/>
</dbReference>
<dbReference type="PANTHER" id="PTHR11695:SF294">
    <property type="entry name" value="RETICULON-4-INTERACTING PROTEIN 1, MITOCHONDRIAL"/>
    <property type="match status" value="1"/>
</dbReference>
<name>A0A4Q4T4W2_9PEZI</name>
<dbReference type="InterPro" id="IPR013154">
    <property type="entry name" value="ADH-like_N"/>
</dbReference>
<dbReference type="SMART" id="SM00829">
    <property type="entry name" value="PKS_ER"/>
    <property type="match status" value="1"/>
</dbReference>
<protein>
    <recommendedName>
        <fullName evidence="1">Enoyl reductase (ER) domain-containing protein</fullName>
    </recommendedName>
</protein>
<dbReference type="InterPro" id="IPR036291">
    <property type="entry name" value="NAD(P)-bd_dom_sf"/>
</dbReference>
<dbReference type="Gene3D" id="3.90.180.10">
    <property type="entry name" value="Medium-chain alcohol dehydrogenases, catalytic domain"/>
    <property type="match status" value="1"/>
</dbReference>
<dbReference type="InterPro" id="IPR011032">
    <property type="entry name" value="GroES-like_sf"/>
</dbReference>
<feature type="domain" description="Enoyl reductase (ER)" evidence="1">
    <location>
        <begin position="10"/>
        <end position="363"/>
    </location>
</feature>
<dbReference type="PANTHER" id="PTHR11695">
    <property type="entry name" value="ALCOHOL DEHYDROGENASE RELATED"/>
    <property type="match status" value="1"/>
</dbReference>
<dbReference type="Pfam" id="PF08240">
    <property type="entry name" value="ADH_N"/>
    <property type="match status" value="1"/>
</dbReference>
<proteinExistence type="predicted"/>
<dbReference type="OrthoDB" id="9992527at2759"/>
<dbReference type="SUPFAM" id="SSF51735">
    <property type="entry name" value="NAD(P)-binding Rossmann-fold domains"/>
    <property type="match status" value="1"/>
</dbReference>
<dbReference type="CDD" id="cd05289">
    <property type="entry name" value="MDR_like_2"/>
    <property type="match status" value="1"/>
</dbReference>
<accession>A0A4Q4T4W2</accession>
<dbReference type="STRING" id="155417.A0A4Q4T4W2"/>
<sequence>MRSLIAPKYCLPAEYEVQDVPTPAIKGPKDILVKVHAAGIITGDTQVASGKLRMLVGKSELPIKIGINAAGVVVATASEVTTLKVGDEVYGMAFGRPMDYSVTPGFCSEYCVGQEGLFVRKPPHVRFEDATALLGVVLTAVQAIERGLQLMRENGVSGGLEGKTVFVPGALSATGSVGAQLLKTVYGAGRVISTVSTAKVPLVARRLPAGTVDEVVDYTAARRLTDAVAPGSVDFAYNTQWDLGGVIPLLRRDAGVVVSIASVPPSSLLRQVTVGGSVPFYVRWAADLAQCWYAFLMRGTSIKYDFISGNAGAREDLERAAELIALGKVKALPNAVELQDIEAVRKACGQVYTGRGGLGQLVIKITYRAAESSSE</sequence>
<dbReference type="EMBL" id="QJNU01000377">
    <property type="protein sequence ID" value="RYP00797.1"/>
    <property type="molecule type" value="Genomic_DNA"/>
</dbReference>
<dbReference type="InterPro" id="IPR050700">
    <property type="entry name" value="YIM1/Zinc_Alcohol_DH_Fams"/>
</dbReference>
<reference evidence="2 3" key="1">
    <citation type="submission" date="2018-06" db="EMBL/GenBank/DDBJ databases">
        <title>Complete Genomes of Monosporascus.</title>
        <authorList>
            <person name="Robinson A.J."/>
            <person name="Natvig D.O."/>
        </authorList>
    </citation>
    <scope>NUCLEOTIDE SEQUENCE [LARGE SCALE GENOMIC DNA]</scope>
    <source>
        <strain evidence="2 3">CBS 110550</strain>
    </source>
</reference>
<evidence type="ECO:0000259" key="1">
    <source>
        <dbReference type="SMART" id="SM00829"/>
    </source>
</evidence>